<evidence type="ECO:0000313" key="2">
    <source>
        <dbReference type="EMBL" id="XBO73858.1"/>
    </source>
</evidence>
<protein>
    <submittedName>
        <fullName evidence="2">Ribbon-helix-helix domain-containing protein</fullName>
    </submittedName>
</protein>
<dbReference type="Pfam" id="PF13467">
    <property type="entry name" value="RHH_4"/>
    <property type="match status" value="1"/>
</dbReference>
<accession>A0AAU7KSS3</accession>
<evidence type="ECO:0000259" key="1">
    <source>
        <dbReference type="Pfam" id="PF13467"/>
    </source>
</evidence>
<dbReference type="InterPro" id="IPR038268">
    <property type="entry name" value="RHH_sf"/>
</dbReference>
<dbReference type="EMBL" id="CP098828">
    <property type="protein sequence ID" value="XBO73858.1"/>
    <property type="molecule type" value="Genomic_DNA"/>
</dbReference>
<proteinExistence type="predicted"/>
<dbReference type="Gene3D" id="1.10.3990.20">
    <property type="entry name" value="protein bp1543"/>
    <property type="match status" value="1"/>
</dbReference>
<dbReference type="RefSeq" id="WP_083970678.1">
    <property type="nucleotide sequence ID" value="NZ_CP098828.1"/>
</dbReference>
<gene>
    <name evidence="2" type="ORF">NFG57_13620</name>
</gene>
<dbReference type="InterPro" id="IPR027373">
    <property type="entry name" value="RHH_dom"/>
</dbReference>
<reference evidence="2" key="1">
    <citation type="submission" date="2022-06" db="EMBL/GenBank/DDBJ databases">
        <title>A novel DMS-producing enzyme.</title>
        <authorList>
            <person name="Zhang Y."/>
        </authorList>
    </citation>
    <scope>NUCLEOTIDE SEQUENCE</scope>
    <source>
        <strain evidence="2">H10-59</strain>
    </source>
</reference>
<dbReference type="AlphaFoldDB" id="A0AAU7KSS3"/>
<sequence length="122" mass="13459">MCHMYASTDPAKYECTTRSIRLQGSVTSVRLENEFWDILNEIAAGQNLTTVQFISELHQEVIEIRGEVPNLASLLRVACAIHQQNAIQENVIQGNAAQQNVAQQNAAQPAVERLSRASLGIN</sequence>
<name>A0AAU7KSS3_9GAMM</name>
<feature type="domain" description="Ribbon-helix-helix" evidence="1">
    <location>
        <begin position="15"/>
        <end position="81"/>
    </location>
</feature>
<organism evidence="2">
    <name type="scientific">Halomonas sp. H10-59</name>
    <dbReference type="NCBI Taxonomy" id="2950874"/>
    <lineage>
        <taxon>Bacteria</taxon>
        <taxon>Pseudomonadati</taxon>
        <taxon>Pseudomonadota</taxon>
        <taxon>Gammaproteobacteria</taxon>
        <taxon>Oceanospirillales</taxon>
        <taxon>Halomonadaceae</taxon>
        <taxon>Halomonas</taxon>
    </lineage>
</organism>